<dbReference type="RefSeq" id="WP_091874455.1">
    <property type="nucleotide sequence ID" value="NZ_FNAO01000030.1"/>
</dbReference>
<keyword evidence="1" id="KW-1133">Transmembrane helix</keyword>
<name>A0A1G7JIZ4_9FLAO</name>
<dbReference type="OrthoDB" id="677815at2"/>
<feature type="transmembrane region" description="Helical" evidence="1">
    <location>
        <begin position="126"/>
        <end position="147"/>
    </location>
</feature>
<keyword evidence="1" id="KW-0472">Membrane</keyword>
<gene>
    <name evidence="2" type="ORF">SAMN05421636_1302</name>
</gene>
<accession>A0A1G7JIZ4</accession>
<reference evidence="2 3" key="1">
    <citation type="submission" date="2016-10" db="EMBL/GenBank/DDBJ databases">
        <authorList>
            <person name="de Groot N.N."/>
        </authorList>
    </citation>
    <scope>NUCLEOTIDE SEQUENCE [LARGE SCALE GENOMIC DNA]</scope>
    <source>
        <strain evidence="2 3">DSM 23421</strain>
    </source>
</reference>
<dbReference type="AlphaFoldDB" id="A0A1G7JIZ4"/>
<feature type="transmembrane region" description="Helical" evidence="1">
    <location>
        <begin position="40"/>
        <end position="63"/>
    </location>
</feature>
<proteinExistence type="predicted"/>
<organism evidence="2 3">
    <name type="scientific">Pricia antarctica</name>
    <dbReference type="NCBI Taxonomy" id="641691"/>
    <lineage>
        <taxon>Bacteria</taxon>
        <taxon>Pseudomonadati</taxon>
        <taxon>Bacteroidota</taxon>
        <taxon>Flavobacteriia</taxon>
        <taxon>Flavobacteriales</taxon>
        <taxon>Flavobacteriaceae</taxon>
        <taxon>Pricia</taxon>
    </lineage>
</organism>
<dbReference type="STRING" id="641691.SAMN05421636_1302"/>
<feature type="transmembrane region" description="Helical" evidence="1">
    <location>
        <begin position="16"/>
        <end position="34"/>
    </location>
</feature>
<protein>
    <submittedName>
        <fullName evidence="2">Uncharacterized protein</fullName>
    </submittedName>
</protein>
<keyword evidence="3" id="KW-1185">Reference proteome</keyword>
<evidence type="ECO:0000256" key="1">
    <source>
        <dbReference type="SAM" id="Phobius"/>
    </source>
</evidence>
<evidence type="ECO:0000313" key="3">
    <source>
        <dbReference type="Proteomes" id="UP000199109"/>
    </source>
</evidence>
<dbReference type="Proteomes" id="UP000199109">
    <property type="component" value="Unassembled WGS sequence"/>
</dbReference>
<dbReference type="EMBL" id="FNAO01000030">
    <property type="protein sequence ID" value="SDF24881.1"/>
    <property type="molecule type" value="Genomic_DNA"/>
</dbReference>
<evidence type="ECO:0000313" key="2">
    <source>
        <dbReference type="EMBL" id="SDF24881.1"/>
    </source>
</evidence>
<sequence>MEVIKNYFNAEKAESLLFMGFGIFAIILSVYFFFYLKDRFWKGLAIPLVFFSIVQIVIGTTIFTRSPKDNSRVENVLKYEPQKIQTEEIPRMEKVMKNFVYYRYFEISMILLGVVLMFSLSNYGFWKGFGLGLFIQCAVLLSLDFFAEKRGHFYIEHLQTINQKIQNNDKQ</sequence>
<keyword evidence="1" id="KW-0812">Transmembrane</keyword>
<feature type="transmembrane region" description="Helical" evidence="1">
    <location>
        <begin position="101"/>
        <end position="120"/>
    </location>
</feature>